<keyword evidence="2 4" id="KW-0863">Zinc-finger</keyword>
<evidence type="ECO:0000256" key="2">
    <source>
        <dbReference type="ARBA" id="ARBA00022771"/>
    </source>
</evidence>
<organism evidence="6 7">
    <name type="scientific">Hyaloscypha variabilis (strain UAMH 11265 / GT02V1 / F)</name>
    <name type="common">Meliniomyces variabilis</name>
    <dbReference type="NCBI Taxonomy" id="1149755"/>
    <lineage>
        <taxon>Eukaryota</taxon>
        <taxon>Fungi</taxon>
        <taxon>Dikarya</taxon>
        <taxon>Ascomycota</taxon>
        <taxon>Pezizomycotina</taxon>
        <taxon>Leotiomycetes</taxon>
        <taxon>Helotiales</taxon>
        <taxon>Hyaloscyphaceae</taxon>
        <taxon>Hyaloscypha</taxon>
        <taxon>Hyaloscypha variabilis</taxon>
    </lineage>
</organism>
<dbReference type="EMBL" id="KZ613967">
    <property type="protein sequence ID" value="PMD30495.1"/>
    <property type="molecule type" value="Genomic_DNA"/>
</dbReference>
<evidence type="ECO:0000256" key="1">
    <source>
        <dbReference type="ARBA" id="ARBA00022723"/>
    </source>
</evidence>
<proteinExistence type="predicted"/>
<keyword evidence="3" id="KW-0862">Zinc</keyword>
<dbReference type="Pfam" id="PF01753">
    <property type="entry name" value="zf-MYND"/>
    <property type="match status" value="1"/>
</dbReference>
<dbReference type="AlphaFoldDB" id="A0A2J6QW60"/>
<name>A0A2J6QW60_HYAVF</name>
<dbReference type="Gene3D" id="6.10.140.2220">
    <property type="match status" value="1"/>
</dbReference>
<dbReference type="SUPFAM" id="SSF144232">
    <property type="entry name" value="HIT/MYND zinc finger-like"/>
    <property type="match status" value="1"/>
</dbReference>
<dbReference type="InterPro" id="IPR002893">
    <property type="entry name" value="Znf_MYND"/>
</dbReference>
<evidence type="ECO:0000259" key="5">
    <source>
        <dbReference type="PROSITE" id="PS50865"/>
    </source>
</evidence>
<protein>
    <recommendedName>
        <fullName evidence="5">MYND-type domain-containing protein</fullName>
    </recommendedName>
</protein>
<reference evidence="6 7" key="1">
    <citation type="submission" date="2016-04" db="EMBL/GenBank/DDBJ databases">
        <title>A degradative enzymes factory behind the ericoid mycorrhizal symbiosis.</title>
        <authorList>
            <consortium name="DOE Joint Genome Institute"/>
            <person name="Martino E."/>
            <person name="Morin E."/>
            <person name="Grelet G."/>
            <person name="Kuo A."/>
            <person name="Kohler A."/>
            <person name="Daghino S."/>
            <person name="Barry K."/>
            <person name="Choi C."/>
            <person name="Cichocki N."/>
            <person name="Clum A."/>
            <person name="Copeland A."/>
            <person name="Hainaut M."/>
            <person name="Haridas S."/>
            <person name="Labutti K."/>
            <person name="Lindquist E."/>
            <person name="Lipzen A."/>
            <person name="Khouja H.-R."/>
            <person name="Murat C."/>
            <person name="Ohm R."/>
            <person name="Olson A."/>
            <person name="Spatafora J."/>
            <person name="Veneault-Fourrey C."/>
            <person name="Henrissat B."/>
            <person name="Grigoriev I."/>
            <person name="Martin F."/>
            <person name="Perotto S."/>
        </authorList>
    </citation>
    <scope>NUCLEOTIDE SEQUENCE [LARGE SCALE GENOMIC DNA]</scope>
    <source>
        <strain evidence="6 7">F</strain>
    </source>
</reference>
<sequence>MAASTPLHEHPLYEFKITHSDWPVTTPSTETPVTNPLSLLLCRYPLGSYLSNPNFALIYARKNPYDEYIDPLYAMLTSGSTAPIDRPSKKGAQTFWMKTYSENAGLLELLEEAGVLKRTGQEFKQGFVTLVAVETVLVSSQWAEVCHGCGKREQLETEQGRMKRCPKCKDAWYCNSECQTADWEEHKGRCKVLGKAAEKRAAVE</sequence>
<evidence type="ECO:0000256" key="4">
    <source>
        <dbReference type="PROSITE-ProRule" id="PRU00134"/>
    </source>
</evidence>
<dbReference type="STRING" id="1149755.A0A2J6QW60"/>
<keyword evidence="1" id="KW-0479">Metal-binding</keyword>
<dbReference type="Proteomes" id="UP000235786">
    <property type="component" value="Unassembled WGS sequence"/>
</dbReference>
<dbReference type="OrthoDB" id="432970at2759"/>
<keyword evidence="7" id="KW-1185">Reference proteome</keyword>
<evidence type="ECO:0000313" key="7">
    <source>
        <dbReference type="Proteomes" id="UP000235786"/>
    </source>
</evidence>
<evidence type="ECO:0000313" key="6">
    <source>
        <dbReference type="EMBL" id="PMD30495.1"/>
    </source>
</evidence>
<accession>A0A2J6QW60</accession>
<gene>
    <name evidence="6" type="ORF">L207DRAFT_520298</name>
</gene>
<dbReference type="GO" id="GO:0008270">
    <property type="term" value="F:zinc ion binding"/>
    <property type="evidence" value="ECO:0007669"/>
    <property type="project" value="UniProtKB-KW"/>
</dbReference>
<feature type="domain" description="MYND-type" evidence="5">
    <location>
        <begin position="146"/>
        <end position="190"/>
    </location>
</feature>
<dbReference type="PROSITE" id="PS01360">
    <property type="entry name" value="ZF_MYND_1"/>
    <property type="match status" value="1"/>
</dbReference>
<dbReference type="PROSITE" id="PS50865">
    <property type="entry name" value="ZF_MYND_2"/>
    <property type="match status" value="1"/>
</dbReference>
<evidence type="ECO:0000256" key="3">
    <source>
        <dbReference type="ARBA" id="ARBA00022833"/>
    </source>
</evidence>